<dbReference type="SUPFAM" id="SSF51445">
    <property type="entry name" value="(Trans)glycosidases"/>
    <property type="match status" value="1"/>
</dbReference>
<accession>A0AAP0BAA7</accession>
<dbReference type="InterPro" id="IPR017853">
    <property type="entry name" value="GH"/>
</dbReference>
<dbReference type="Gene3D" id="3.40.50.1700">
    <property type="entry name" value="Glycoside hydrolase family 3 C-terminal domain"/>
    <property type="match status" value="1"/>
</dbReference>
<dbReference type="Gene3D" id="2.60.40.10">
    <property type="entry name" value="Immunoglobulins"/>
    <property type="match status" value="1"/>
</dbReference>
<dbReference type="GO" id="GO:0009044">
    <property type="term" value="F:xylan 1,4-beta-xylosidase activity"/>
    <property type="evidence" value="ECO:0007669"/>
    <property type="project" value="InterPro"/>
</dbReference>
<dbReference type="GO" id="GO:0031222">
    <property type="term" value="P:arabinan catabolic process"/>
    <property type="evidence" value="ECO:0007669"/>
    <property type="project" value="TreeGrafter"/>
</dbReference>
<gene>
    <name evidence="9" type="primary">BXL6</name>
    <name evidence="9" type="ORF">KSP39_PZI015090</name>
</gene>
<keyword evidence="3 7" id="KW-0732">Signal</keyword>
<dbReference type="SUPFAM" id="SSF52279">
    <property type="entry name" value="Beta-D-glucan exohydrolase, C-terminal domain"/>
    <property type="match status" value="1"/>
</dbReference>
<dbReference type="Pfam" id="PF14310">
    <property type="entry name" value="Fn3-like"/>
    <property type="match status" value="1"/>
</dbReference>
<comment type="caution">
    <text evidence="9">The sequence shown here is derived from an EMBL/GenBank/DDBJ whole genome shotgun (WGS) entry which is preliminary data.</text>
</comment>
<feature type="signal peptide" evidence="7">
    <location>
        <begin position="1"/>
        <end position="29"/>
    </location>
</feature>
<evidence type="ECO:0000256" key="1">
    <source>
        <dbReference type="ARBA" id="ARBA00004613"/>
    </source>
</evidence>
<evidence type="ECO:0000313" key="9">
    <source>
        <dbReference type="EMBL" id="KAK8934213.1"/>
    </source>
</evidence>
<dbReference type="GO" id="GO:0046556">
    <property type="term" value="F:alpha-L-arabinofuranosidase activity"/>
    <property type="evidence" value="ECO:0007669"/>
    <property type="project" value="TreeGrafter"/>
</dbReference>
<dbReference type="PANTHER" id="PTHR42721">
    <property type="entry name" value="SUGAR HYDROLASE-RELATED"/>
    <property type="match status" value="1"/>
</dbReference>
<evidence type="ECO:0000256" key="6">
    <source>
        <dbReference type="ARBA" id="ARBA00023295"/>
    </source>
</evidence>
<dbReference type="Pfam" id="PF00933">
    <property type="entry name" value="Glyco_hydro_3"/>
    <property type="match status" value="1"/>
</dbReference>
<dbReference type="FunFam" id="3.20.20.300:FF:000004">
    <property type="entry name" value="probable beta-D-xylosidase 7"/>
    <property type="match status" value="1"/>
</dbReference>
<dbReference type="InterPro" id="IPR044993">
    <property type="entry name" value="BXL"/>
</dbReference>
<evidence type="ECO:0000256" key="3">
    <source>
        <dbReference type="ARBA" id="ARBA00022729"/>
    </source>
</evidence>
<keyword evidence="2" id="KW-0964">Secreted</keyword>
<dbReference type="GO" id="GO:0005576">
    <property type="term" value="C:extracellular region"/>
    <property type="evidence" value="ECO:0007669"/>
    <property type="project" value="UniProtKB-SubCell"/>
</dbReference>
<dbReference type="GO" id="GO:0045493">
    <property type="term" value="P:xylan catabolic process"/>
    <property type="evidence" value="ECO:0007669"/>
    <property type="project" value="InterPro"/>
</dbReference>
<dbReference type="InterPro" id="IPR026891">
    <property type="entry name" value="Fn3-like"/>
</dbReference>
<dbReference type="InterPro" id="IPR013783">
    <property type="entry name" value="Ig-like_fold"/>
</dbReference>
<dbReference type="Gene3D" id="3.20.20.300">
    <property type="entry name" value="Glycoside hydrolase, family 3, N-terminal domain"/>
    <property type="match status" value="1"/>
</dbReference>
<dbReference type="Pfam" id="PF01915">
    <property type="entry name" value="Glyco_hydro_3_C"/>
    <property type="match status" value="1"/>
</dbReference>
<feature type="chain" id="PRO_5043032680" evidence="7">
    <location>
        <begin position="30"/>
        <end position="788"/>
    </location>
</feature>
<dbReference type="InterPro" id="IPR036962">
    <property type="entry name" value="Glyco_hydro_3_N_sf"/>
</dbReference>
<dbReference type="SMART" id="SM01217">
    <property type="entry name" value="Fn3_like"/>
    <property type="match status" value="1"/>
</dbReference>
<keyword evidence="10" id="KW-1185">Reference proteome</keyword>
<dbReference type="InterPro" id="IPR001764">
    <property type="entry name" value="Glyco_hydro_3_N"/>
</dbReference>
<comment type="subcellular location">
    <subcellularLocation>
        <location evidence="1">Secreted</location>
    </subcellularLocation>
</comment>
<protein>
    <submittedName>
        <fullName evidence="9">Beta-D-xylosidase 6</fullName>
    </submittedName>
</protein>
<sequence>MAQPLCRIKRRPVLLLLLLLTAVLHAAGAHQNYPCKPPYFNSFPFCNSSLPIADRARSIISLLSLQEKIQQLSNTAAAVPRLGIPPYEWWSESLHGLAGNGPGVRFNGTIPAATVFPQVILSASSFNRTLWRALARAISVEARAMYNADQAGLTFWAPNINIFRDPRWGRGQETPGEDPMIASTYAVDYVSTFQSQSGWNPNSSFFGAKKRDLADSDSRRSSMMVSACCKHHTAYDLEKWRNFTRYTFDAQVSAQDMEDTFQPPFKSCIKEGGASCLMCSYNKINGIPSCARGDLLKEIKQQWGFDGYVTSDCDAVAIIFEDQMYASSPEDAVADVLKAGMDINCGTYLLRHTESAVKLGKVREEDIDRALFNLFSVLVRLGLFDGDPAKQQYGELSSDHVCSKEHRDLALEAARQGLVLLKNDGGVLPLTRSSLASIALVGPAGNRSEVLGGGYSGVPCDAKTFLDGLRDFLPSTVFAPGCPNTSCLSADGFEEAALVAGAADVTVLIAGLNLTEETEDHDRVSLLLPGKQEELVGAIASSSKKALILVLTGGGPVDISFAKDDPRIGAIIWIGYPGEVGGQVLAEALFGDFNPGGQLQVTWYPESFTDVPMNDMNMRPDPSRGYPGRTHRFYTGEVVYEYGYGLSYSAYAYKFLSAPSIIRLRNSSSEPPCEGDDEADYLRIDDRTRCEDLGFRVRFLVMNNGDMAGSHAVLLFSRSVASISGSPKRQLIGFERVFTAAHGATEVEMLVNPCKHMSAANEKGERILVLGAHVLMLGGEEHELLIFA</sequence>
<evidence type="ECO:0000256" key="5">
    <source>
        <dbReference type="ARBA" id="ARBA00023180"/>
    </source>
</evidence>
<evidence type="ECO:0000256" key="7">
    <source>
        <dbReference type="SAM" id="SignalP"/>
    </source>
</evidence>
<dbReference type="EMBL" id="JBBWWQ010000012">
    <property type="protein sequence ID" value="KAK8934213.1"/>
    <property type="molecule type" value="Genomic_DNA"/>
</dbReference>
<dbReference type="PANTHER" id="PTHR42721:SF1">
    <property type="entry name" value="BETA-D-XYLOSIDASE 6-RELATED"/>
    <property type="match status" value="1"/>
</dbReference>
<keyword evidence="6" id="KW-0326">Glycosidase</keyword>
<reference evidence="9 10" key="1">
    <citation type="journal article" date="2022" name="Nat. Plants">
        <title>Genomes of leafy and leafless Platanthera orchids illuminate the evolution of mycoheterotrophy.</title>
        <authorList>
            <person name="Li M.H."/>
            <person name="Liu K.W."/>
            <person name="Li Z."/>
            <person name="Lu H.C."/>
            <person name="Ye Q.L."/>
            <person name="Zhang D."/>
            <person name="Wang J.Y."/>
            <person name="Li Y.F."/>
            <person name="Zhong Z.M."/>
            <person name="Liu X."/>
            <person name="Yu X."/>
            <person name="Liu D.K."/>
            <person name="Tu X.D."/>
            <person name="Liu B."/>
            <person name="Hao Y."/>
            <person name="Liao X.Y."/>
            <person name="Jiang Y.T."/>
            <person name="Sun W.H."/>
            <person name="Chen J."/>
            <person name="Chen Y.Q."/>
            <person name="Ai Y."/>
            <person name="Zhai J.W."/>
            <person name="Wu S.S."/>
            <person name="Zhou Z."/>
            <person name="Hsiao Y.Y."/>
            <person name="Wu W.L."/>
            <person name="Chen Y.Y."/>
            <person name="Lin Y.F."/>
            <person name="Hsu J.L."/>
            <person name="Li C.Y."/>
            <person name="Wang Z.W."/>
            <person name="Zhao X."/>
            <person name="Zhong W.Y."/>
            <person name="Ma X.K."/>
            <person name="Ma L."/>
            <person name="Huang J."/>
            <person name="Chen G.Z."/>
            <person name="Huang M.Z."/>
            <person name="Huang L."/>
            <person name="Peng D.H."/>
            <person name="Luo Y.B."/>
            <person name="Zou S.Q."/>
            <person name="Chen S.P."/>
            <person name="Lan S."/>
            <person name="Tsai W.C."/>
            <person name="Van de Peer Y."/>
            <person name="Liu Z.J."/>
        </authorList>
    </citation>
    <scope>NUCLEOTIDE SEQUENCE [LARGE SCALE GENOMIC DNA]</scope>
    <source>
        <strain evidence="9">Lor287</strain>
    </source>
</reference>
<evidence type="ECO:0000256" key="4">
    <source>
        <dbReference type="ARBA" id="ARBA00022801"/>
    </source>
</evidence>
<organism evidence="9 10">
    <name type="scientific">Platanthera zijinensis</name>
    <dbReference type="NCBI Taxonomy" id="2320716"/>
    <lineage>
        <taxon>Eukaryota</taxon>
        <taxon>Viridiplantae</taxon>
        <taxon>Streptophyta</taxon>
        <taxon>Embryophyta</taxon>
        <taxon>Tracheophyta</taxon>
        <taxon>Spermatophyta</taxon>
        <taxon>Magnoliopsida</taxon>
        <taxon>Liliopsida</taxon>
        <taxon>Asparagales</taxon>
        <taxon>Orchidaceae</taxon>
        <taxon>Orchidoideae</taxon>
        <taxon>Orchideae</taxon>
        <taxon>Orchidinae</taxon>
        <taxon>Platanthera</taxon>
    </lineage>
</organism>
<proteinExistence type="predicted"/>
<name>A0AAP0BAA7_9ASPA</name>
<dbReference type="Proteomes" id="UP001418222">
    <property type="component" value="Unassembled WGS sequence"/>
</dbReference>
<keyword evidence="4" id="KW-0378">Hydrolase</keyword>
<evidence type="ECO:0000313" key="10">
    <source>
        <dbReference type="Proteomes" id="UP001418222"/>
    </source>
</evidence>
<evidence type="ECO:0000259" key="8">
    <source>
        <dbReference type="SMART" id="SM01217"/>
    </source>
</evidence>
<dbReference type="FunFam" id="3.40.50.1700:FF:000001">
    <property type="entry name" value="probable beta-D-xylosidase 2"/>
    <property type="match status" value="1"/>
</dbReference>
<evidence type="ECO:0000256" key="2">
    <source>
        <dbReference type="ARBA" id="ARBA00022525"/>
    </source>
</evidence>
<dbReference type="AlphaFoldDB" id="A0AAP0BAA7"/>
<feature type="domain" description="Fibronectin type III-like" evidence="8">
    <location>
        <begin position="711"/>
        <end position="781"/>
    </location>
</feature>
<dbReference type="InterPro" id="IPR036881">
    <property type="entry name" value="Glyco_hydro_3_C_sf"/>
</dbReference>
<dbReference type="InterPro" id="IPR002772">
    <property type="entry name" value="Glyco_hydro_3_C"/>
</dbReference>
<keyword evidence="5" id="KW-0325">Glycoprotein</keyword>